<name>A0ABQ6HX29_9MICO</name>
<gene>
    <name evidence="1" type="ORF">GCM10025864_08270</name>
</gene>
<evidence type="ECO:0008006" key="3">
    <source>
        <dbReference type="Google" id="ProtNLM"/>
    </source>
</evidence>
<keyword evidence="2" id="KW-1185">Reference proteome</keyword>
<sequence>MTCDDVRSEIVNHADDYWEQPELRPLTVTNPEVVQDRQLTTDVPAPGEPPVWVLDCRFDATFNAGRTADVWAEVLLYPDGGLEVQVD</sequence>
<dbReference type="EMBL" id="BSUK01000001">
    <property type="protein sequence ID" value="GMA23068.1"/>
    <property type="molecule type" value="Genomic_DNA"/>
</dbReference>
<dbReference type="Proteomes" id="UP001157091">
    <property type="component" value="Unassembled WGS sequence"/>
</dbReference>
<organism evidence="1 2">
    <name type="scientific">Luteimicrobium album</name>
    <dbReference type="NCBI Taxonomy" id="1054550"/>
    <lineage>
        <taxon>Bacteria</taxon>
        <taxon>Bacillati</taxon>
        <taxon>Actinomycetota</taxon>
        <taxon>Actinomycetes</taxon>
        <taxon>Micrococcales</taxon>
        <taxon>Luteimicrobium</taxon>
    </lineage>
</organism>
<reference evidence="2" key="1">
    <citation type="journal article" date="2019" name="Int. J. Syst. Evol. Microbiol.">
        <title>The Global Catalogue of Microorganisms (GCM) 10K type strain sequencing project: providing services to taxonomists for standard genome sequencing and annotation.</title>
        <authorList>
            <consortium name="The Broad Institute Genomics Platform"/>
            <consortium name="The Broad Institute Genome Sequencing Center for Infectious Disease"/>
            <person name="Wu L."/>
            <person name="Ma J."/>
        </authorList>
    </citation>
    <scope>NUCLEOTIDE SEQUENCE [LARGE SCALE GENOMIC DNA]</scope>
    <source>
        <strain evidence="2">NBRC 106348</strain>
    </source>
</reference>
<accession>A0ABQ6HX29</accession>
<evidence type="ECO:0000313" key="1">
    <source>
        <dbReference type="EMBL" id="GMA23068.1"/>
    </source>
</evidence>
<protein>
    <recommendedName>
        <fullName evidence="3">Halobacterial output domain-containing protein</fullName>
    </recommendedName>
</protein>
<comment type="caution">
    <text evidence="1">The sequence shown here is derived from an EMBL/GenBank/DDBJ whole genome shotgun (WGS) entry which is preliminary data.</text>
</comment>
<proteinExistence type="predicted"/>
<evidence type="ECO:0000313" key="2">
    <source>
        <dbReference type="Proteomes" id="UP001157091"/>
    </source>
</evidence>